<organism evidence="1 2">
    <name type="scientific">Cetraspora pellucida</name>
    <dbReference type="NCBI Taxonomy" id="1433469"/>
    <lineage>
        <taxon>Eukaryota</taxon>
        <taxon>Fungi</taxon>
        <taxon>Fungi incertae sedis</taxon>
        <taxon>Mucoromycota</taxon>
        <taxon>Glomeromycotina</taxon>
        <taxon>Glomeromycetes</taxon>
        <taxon>Diversisporales</taxon>
        <taxon>Gigasporaceae</taxon>
        <taxon>Cetraspora</taxon>
    </lineage>
</organism>
<name>A0ACA9QXZ2_9GLOM</name>
<protein>
    <submittedName>
        <fullName evidence="1">3665_t:CDS:1</fullName>
    </submittedName>
</protein>
<feature type="non-terminal residue" evidence="1">
    <location>
        <position position="1"/>
    </location>
</feature>
<dbReference type="Proteomes" id="UP000789366">
    <property type="component" value="Unassembled WGS sequence"/>
</dbReference>
<keyword evidence="2" id="KW-1185">Reference proteome</keyword>
<evidence type="ECO:0000313" key="1">
    <source>
        <dbReference type="EMBL" id="CAG8768989.1"/>
    </source>
</evidence>
<gene>
    <name evidence="1" type="ORF">SPELUC_LOCUS15653</name>
</gene>
<comment type="caution">
    <text evidence="1">The sequence shown here is derived from an EMBL/GenBank/DDBJ whole genome shotgun (WGS) entry which is preliminary data.</text>
</comment>
<accession>A0ACA9QXZ2</accession>
<evidence type="ECO:0000313" key="2">
    <source>
        <dbReference type="Proteomes" id="UP000789366"/>
    </source>
</evidence>
<dbReference type="EMBL" id="CAJVPW010052862">
    <property type="protein sequence ID" value="CAG8768989.1"/>
    <property type="molecule type" value="Genomic_DNA"/>
</dbReference>
<sequence length="87" mass="9593">CPDGSICQNSNCTCPSGGKLCNGQCVGIQTDIHRPVQHVEMEVAPVFHLTYHHHAIVVTYLVFYIAVVLDVLALQAHAFEITYLDIN</sequence>
<proteinExistence type="predicted"/>
<reference evidence="1" key="1">
    <citation type="submission" date="2021-06" db="EMBL/GenBank/DDBJ databases">
        <authorList>
            <person name="Kallberg Y."/>
            <person name="Tangrot J."/>
            <person name="Rosling A."/>
        </authorList>
    </citation>
    <scope>NUCLEOTIDE SEQUENCE</scope>
    <source>
        <strain evidence="1">28 12/20/2015</strain>
    </source>
</reference>